<reference evidence="2" key="1">
    <citation type="submission" date="2016-07" db="EMBL/GenBank/DDBJ databases">
        <authorList>
            <person name="Florea S."/>
            <person name="Webb J.S."/>
            <person name="Jaromczyk J."/>
            <person name="Schardl C.L."/>
        </authorList>
    </citation>
    <scope>NUCLEOTIDE SEQUENCE [LARGE SCALE GENOMIC DNA]</scope>
    <source>
        <strain evidence="2">MV-1</strain>
    </source>
</reference>
<accession>A0A1E5Q4L1</accession>
<dbReference type="OrthoDB" id="7358060at2"/>
<name>A0A1E5Q4L1_9PROT</name>
<protein>
    <submittedName>
        <fullName evidence="1">Uncharacterized protein</fullName>
    </submittedName>
</protein>
<evidence type="ECO:0000313" key="2">
    <source>
        <dbReference type="Proteomes" id="UP000095347"/>
    </source>
</evidence>
<dbReference type="Proteomes" id="UP000095347">
    <property type="component" value="Unassembled WGS sequence"/>
</dbReference>
<dbReference type="EMBL" id="MCGG01000054">
    <property type="protein sequence ID" value="OEJ65192.1"/>
    <property type="molecule type" value="Genomic_DNA"/>
</dbReference>
<dbReference type="RefSeq" id="WP_069958901.1">
    <property type="nucleotide sequence ID" value="NZ_MCGG01000054.1"/>
</dbReference>
<dbReference type="AlphaFoldDB" id="A0A1E5Q4L1"/>
<organism evidence="1 2">
    <name type="scientific">Magnetovibrio blakemorei</name>
    <dbReference type="NCBI Taxonomy" id="28181"/>
    <lineage>
        <taxon>Bacteria</taxon>
        <taxon>Pseudomonadati</taxon>
        <taxon>Pseudomonadota</taxon>
        <taxon>Alphaproteobacteria</taxon>
        <taxon>Rhodospirillales</taxon>
        <taxon>Magnetovibrionaceae</taxon>
        <taxon>Magnetovibrio</taxon>
    </lineage>
</organism>
<proteinExistence type="predicted"/>
<comment type="caution">
    <text evidence="1">The sequence shown here is derived from an EMBL/GenBank/DDBJ whole genome shotgun (WGS) entry which is preliminary data.</text>
</comment>
<gene>
    <name evidence="1" type="ORF">BEN30_15075</name>
</gene>
<dbReference type="Pfam" id="PF20331">
    <property type="entry name" value="DUF6626"/>
    <property type="match status" value="1"/>
</dbReference>
<evidence type="ECO:0000313" key="1">
    <source>
        <dbReference type="EMBL" id="OEJ65192.1"/>
    </source>
</evidence>
<sequence length="103" mass="12225">MNEVLQQVYDELALQQMNLSQRQFSRDWLGKCETYFAYLKSTGKEPSADALLKLFGNLSKRKQVYQKRMDTTDNDGLKYLIQENINMCERLRAQVYTNMTYSY</sequence>
<keyword evidence="2" id="KW-1185">Reference proteome</keyword>
<dbReference type="InterPro" id="IPR046734">
    <property type="entry name" value="DUF6626"/>
</dbReference>